<name>A0AAE0WH59_9PEZI</name>
<gene>
    <name evidence="2" type="ORF">LTR78_007890</name>
</gene>
<dbReference type="Proteomes" id="UP001274830">
    <property type="component" value="Unassembled WGS sequence"/>
</dbReference>
<dbReference type="AlphaFoldDB" id="A0AAE0WH59"/>
<dbReference type="EMBL" id="JAUTXT010000035">
    <property type="protein sequence ID" value="KAK3672137.1"/>
    <property type="molecule type" value="Genomic_DNA"/>
</dbReference>
<dbReference type="InterPro" id="IPR009959">
    <property type="entry name" value="Cyclase_SnoaL-like"/>
</dbReference>
<keyword evidence="3" id="KW-1185">Reference proteome</keyword>
<evidence type="ECO:0008006" key="4">
    <source>
        <dbReference type="Google" id="ProtNLM"/>
    </source>
</evidence>
<feature type="region of interest" description="Disordered" evidence="1">
    <location>
        <begin position="367"/>
        <end position="404"/>
    </location>
</feature>
<comment type="caution">
    <text evidence="2">The sequence shown here is derived from an EMBL/GenBank/DDBJ whole genome shotgun (WGS) entry which is preliminary data.</text>
</comment>
<evidence type="ECO:0000313" key="2">
    <source>
        <dbReference type="EMBL" id="KAK3672137.1"/>
    </source>
</evidence>
<evidence type="ECO:0000256" key="1">
    <source>
        <dbReference type="SAM" id="MobiDB-lite"/>
    </source>
</evidence>
<organism evidence="2 3">
    <name type="scientific">Recurvomyces mirabilis</name>
    <dbReference type="NCBI Taxonomy" id="574656"/>
    <lineage>
        <taxon>Eukaryota</taxon>
        <taxon>Fungi</taxon>
        <taxon>Dikarya</taxon>
        <taxon>Ascomycota</taxon>
        <taxon>Pezizomycotina</taxon>
        <taxon>Dothideomycetes</taxon>
        <taxon>Dothideomycetidae</taxon>
        <taxon>Mycosphaerellales</taxon>
        <taxon>Teratosphaeriaceae</taxon>
        <taxon>Recurvomyces</taxon>
    </lineage>
</organism>
<dbReference type="Gene3D" id="3.10.450.50">
    <property type="match status" value="1"/>
</dbReference>
<accession>A0AAE0WH59</accession>
<proteinExistence type="predicted"/>
<protein>
    <recommendedName>
        <fullName evidence="4">Dienelactone hydrolase</fullName>
    </recommendedName>
</protein>
<evidence type="ECO:0000313" key="3">
    <source>
        <dbReference type="Proteomes" id="UP001274830"/>
    </source>
</evidence>
<dbReference type="InterPro" id="IPR032710">
    <property type="entry name" value="NTF2-like_dom_sf"/>
</dbReference>
<sequence length="404" mass="44848">MSKLGPGPGFLKFDTNTFGAHTADMPPRLYITADDDELDSTLLQHFDEEGFHTTYLPLGKDGKAYRDGLRHLADDLELGENYALIAFGEAATHCLEAHTKPQPHLVALVAYYPTSITSPNAKFPPHLEVLTHLAGTQNFAPSHPSYTYPSASPGFAERDLEETYDKVSANLAWTRTLRVLRKAFKIEVDLEKIWEDHVALEFATKDAAATMRTMVPQPYVNHIPTLTGGIGAKDLFIFYRDYFIPQNPPSLTMKLVSRTIGTDRVVDEFIISFKHTTTIPWMLPDVPPTDKTVHVAMVSVVCIRGGKLYHEHLYWDQASVLVQVGLLDPKLVPESMQKQGLKQLPVYGKETAEKVLDESCWESNELISSWNDRPRGDPGAKVPPKPKEAASTNGAGTNGVGDHE</sequence>
<dbReference type="SUPFAM" id="SSF54427">
    <property type="entry name" value="NTF2-like"/>
    <property type="match status" value="1"/>
</dbReference>
<dbReference type="GO" id="GO:0030638">
    <property type="term" value="P:polyketide metabolic process"/>
    <property type="evidence" value="ECO:0007669"/>
    <property type="project" value="InterPro"/>
</dbReference>
<reference evidence="2" key="1">
    <citation type="submission" date="2023-07" db="EMBL/GenBank/DDBJ databases">
        <title>Black Yeasts Isolated from many extreme environments.</title>
        <authorList>
            <person name="Coleine C."/>
            <person name="Stajich J.E."/>
            <person name="Selbmann L."/>
        </authorList>
    </citation>
    <scope>NUCLEOTIDE SEQUENCE</scope>
    <source>
        <strain evidence="2">CCFEE 5485</strain>
    </source>
</reference>
<dbReference type="PANTHER" id="PTHR38436:SF3">
    <property type="entry name" value="CARBOXYMETHYLENEBUTENOLIDASE-RELATED"/>
    <property type="match status" value="1"/>
</dbReference>
<dbReference type="PANTHER" id="PTHR38436">
    <property type="entry name" value="POLYKETIDE CYCLASE SNOAL-LIKE DOMAIN"/>
    <property type="match status" value="1"/>
</dbReference>